<dbReference type="RefSeq" id="WP_408084229.1">
    <property type="nucleotide sequence ID" value="NZ_JBELPZ010000004.1"/>
</dbReference>
<organism evidence="7 8">
    <name type="scientific">Flavobacterium rhizosphaerae</name>
    <dbReference type="NCBI Taxonomy" id="3163298"/>
    <lineage>
        <taxon>Bacteria</taxon>
        <taxon>Pseudomonadati</taxon>
        <taxon>Bacteroidota</taxon>
        <taxon>Flavobacteriia</taxon>
        <taxon>Flavobacteriales</taxon>
        <taxon>Flavobacteriaceae</taxon>
        <taxon>Flavobacterium</taxon>
    </lineage>
</organism>
<dbReference type="InterPro" id="IPR005495">
    <property type="entry name" value="LptG/LptF_permease"/>
</dbReference>
<dbReference type="EMBL" id="JBELPZ010000004">
    <property type="protein sequence ID" value="MFL9843978.1"/>
    <property type="molecule type" value="Genomic_DNA"/>
</dbReference>
<evidence type="ECO:0000313" key="7">
    <source>
        <dbReference type="EMBL" id="MFL9843978.1"/>
    </source>
</evidence>
<keyword evidence="2" id="KW-1003">Cell membrane</keyword>
<evidence type="ECO:0000256" key="6">
    <source>
        <dbReference type="SAM" id="Phobius"/>
    </source>
</evidence>
<feature type="transmembrane region" description="Helical" evidence="6">
    <location>
        <begin position="437"/>
        <end position="456"/>
    </location>
</feature>
<accession>A0ABW8YY36</accession>
<keyword evidence="4 6" id="KW-1133">Transmembrane helix</keyword>
<evidence type="ECO:0000256" key="4">
    <source>
        <dbReference type="ARBA" id="ARBA00022989"/>
    </source>
</evidence>
<feature type="transmembrane region" description="Helical" evidence="6">
    <location>
        <begin position="406"/>
        <end position="425"/>
    </location>
</feature>
<keyword evidence="3 6" id="KW-0812">Transmembrane</keyword>
<feature type="transmembrane region" description="Helical" evidence="6">
    <location>
        <begin position="12"/>
        <end position="36"/>
    </location>
</feature>
<dbReference type="Proteomes" id="UP001629156">
    <property type="component" value="Unassembled WGS sequence"/>
</dbReference>
<evidence type="ECO:0000256" key="5">
    <source>
        <dbReference type="ARBA" id="ARBA00023136"/>
    </source>
</evidence>
<keyword evidence="8" id="KW-1185">Reference proteome</keyword>
<dbReference type="Pfam" id="PF03739">
    <property type="entry name" value="LptF_LptG"/>
    <property type="match status" value="1"/>
</dbReference>
<evidence type="ECO:0000313" key="8">
    <source>
        <dbReference type="Proteomes" id="UP001629156"/>
    </source>
</evidence>
<comment type="caution">
    <text evidence="7">The sequence shown here is derived from an EMBL/GenBank/DDBJ whole genome shotgun (WGS) entry which is preliminary data.</text>
</comment>
<dbReference type="PANTHER" id="PTHR33529">
    <property type="entry name" value="SLR0882 PROTEIN-RELATED"/>
    <property type="match status" value="1"/>
</dbReference>
<comment type="subcellular location">
    <subcellularLocation>
        <location evidence="1">Cell membrane</location>
        <topology evidence="1">Multi-pass membrane protein</topology>
    </subcellularLocation>
</comment>
<feature type="transmembrane region" description="Helical" evidence="6">
    <location>
        <begin position="60"/>
        <end position="81"/>
    </location>
</feature>
<evidence type="ECO:0000256" key="3">
    <source>
        <dbReference type="ARBA" id="ARBA00022692"/>
    </source>
</evidence>
<reference evidence="7 8" key="1">
    <citation type="submission" date="2024-06" db="EMBL/GenBank/DDBJ databases">
        <authorList>
            <person name="Kaempfer P."/>
            <person name="Viver T."/>
        </authorList>
    </citation>
    <scope>NUCLEOTIDE SEQUENCE [LARGE SCALE GENOMIC DNA]</scope>
    <source>
        <strain evidence="7 8">ST-119</strain>
    </source>
</reference>
<protein>
    <submittedName>
        <fullName evidence="7">LptF/LptG family permease</fullName>
    </submittedName>
</protein>
<proteinExistence type="predicted"/>
<keyword evidence="5 6" id="KW-0472">Membrane</keyword>
<gene>
    <name evidence="7" type="ORF">ABS766_06065</name>
</gene>
<name>A0ABW8YY36_9FLAO</name>
<feature type="transmembrane region" description="Helical" evidence="6">
    <location>
        <begin position="102"/>
        <end position="122"/>
    </location>
</feature>
<evidence type="ECO:0000256" key="1">
    <source>
        <dbReference type="ARBA" id="ARBA00004651"/>
    </source>
</evidence>
<evidence type="ECO:0000256" key="2">
    <source>
        <dbReference type="ARBA" id="ARBA00022475"/>
    </source>
</evidence>
<sequence length="489" mass="55371">MKILDRYILVSFVKTFSSVFIILFFIFILQGIWLFISELAGKDLDFWIVIKFLFFYSPKVVPLVLPLSVLLASIMTFGSFAENYEFAAMKSSGISLKRAMRGLTIFILILSAVSFVFANNVIPQAEYKFTNMRRNIMQRKPAMAIAAGQFTSIGENFNIKVDKKDGENGEKLTGVTIHKRKTGASNATIIKSKRGLLIGSEKSNLLQLELYDGYYYEDIFSKKPAERLRQPFAKSSFSKHVMNIDLSQFNSEDMESEDVGHTDRMLNVTQLNYTLDSLNKNYSNEKQTIADNVAQRPNAVLKNYSQPKRTARDSVTKPVLDSIPENLTTLVEIYDLSRIYETAYNNVNSNKFLLSNGQRALFEKTKNINSHWLALYEKFVIAFSCILMFFIGAPLGAIIRKGGLGLPIVFAVLIFIIFHFINTFGKKLAQENGIPPFLGSWMSSFVLGPLAILLTYRATNDIGLINFDNIFLPVQKAISNIFKNKKTEE</sequence>
<feature type="transmembrane region" description="Helical" evidence="6">
    <location>
        <begin position="379"/>
        <end position="399"/>
    </location>
</feature>
<dbReference type="PANTHER" id="PTHR33529:SF6">
    <property type="entry name" value="YJGP_YJGQ FAMILY PERMEASE"/>
    <property type="match status" value="1"/>
</dbReference>